<reference evidence="3 4" key="1">
    <citation type="submission" date="2019-09" db="EMBL/GenBank/DDBJ databases">
        <title>Isolation of a novel species in the genus Cupriavidus from patients with sepsis using whole genome sequencing.</title>
        <authorList>
            <person name="Kweon O.J."/>
            <person name="Lee M.-K."/>
        </authorList>
    </citation>
    <scope>NUCLEOTIDE SEQUENCE [LARGE SCALE GENOMIC DNA]</scope>
    <source>
        <strain evidence="3 4">MKL-01</strain>
    </source>
</reference>
<organism evidence="3 4">
    <name type="scientific">Cupriavidus cauae</name>
    <dbReference type="NCBI Taxonomy" id="2608999"/>
    <lineage>
        <taxon>Bacteria</taxon>
        <taxon>Pseudomonadati</taxon>
        <taxon>Pseudomonadota</taxon>
        <taxon>Betaproteobacteria</taxon>
        <taxon>Burkholderiales</taxon>
        <taxon>Burkholderiaceae</taxon>
        <taxon>Cupriavidus</taxon>
    </lineage>
</organism>
<evidence type="ECO:0000256" key="1">
    <source>
        <dbReference type="SAM" id="MobiDB-lite"/>
    </source>
</evidence>
<dbReference type="InterPro" id="IPR013815">
    <property type="entry name" value="ATP_grasp_subdomain_1"/>
</dbReference>
<feature type="domain" description="CoA-binding" evidence="2">
    <location>
        <begin position="19"/>
        <end position="114"/>
    </location>
</feature>
<dbReference type="PANTHER" id="PTHR42793">
    <property type="entry name" value="COA BINDING DOMAIN CONTAINING PROTEIN"/>
    <property type="match status" value="1"/>
</dbReference>
<gene>
    <name evidence="3" type="ORF">F1599_00230</name>
</gene>
<dbReference type="Gene3D" id="3.30.470.20">
    <property type="entry name" value="ATP-grasp fold, B domain"/>
    <property type="match status" value="1"/>
</dbReference>
<dbReference type="EMBL" id="VWRN01000002">
    <property type="protein sequence ID" value="KAA6133461.1"/>
    <property type="molecule type" value="Genomic_DNA"/>
</dbReference>
<dbReference type="Proteomes" id="UP000324324">
    <property type="component" value="Unassembled WGS sequence"/>
</dbReference>
<dbReference type="Pfam" id="PF13549">
    <property type="entry name" value="ATP-grasp_5"/>
    <property type="match status" value="1"/>
</dbReference>
<sequence length="719" mass="74569">MNSTSAASGHIDSALAQALLSPRSVALFGASDDPAKTAGRPLKFLRAAGYRGTIYPINPNRDTVQGETAYPSLASLPQVPDHVFVLTPTETVLDVVRESARLGVKVVTILASGFAESGPEGAAREAELHALSRQTGIRVLGPSSLGVIHPRAGVVLTANAAFAEPELPRGRVFVASHSGSMIGSLVSRGKARGVGFAGLVSVGGEADLCIGEICSATLDDPSIDGYLLFLESLRHGDKLRAFAIEAARRGKPVIAYKLGRSPAAAEMAATHTGALAGEDDIADAFLKDLGIARVGVLEALLEAFPLARRIPLAQPGTPSHSEPHSEPRSTPHSPPRPQPRRVGVVTTTGGGAAMVVDQLGIRDVVVEPASPATLDKLAAAGIAVSPGRVLDLTLAGTNYKVMKTALDIMFEAPEFDIVLAVVGSSARFQPQLAVKPIIDSADSAKPLAAMLVPDAPEALAALTAAGVPCFRSPEPCADAIAAVLARRAPGIQPAAQPKRNRPPRALSEAQAYAVLERLGVPYAPAITLPIDGPVPALPFGYPVVVKVCSPEIPHKTEVGGVVLGIQDARQLETALAALQTNVAERAPTVRCDEVLVQPMTKGLTEVLVGYRIDPDAGPIVMLAAGGIWAEVARDRSIRLAPVTVEVARDMVAEVKALKTVSGLRGKARGDLEALARAVCALSQLAVRPELGIAEAEVNPMMVLPEGQGVLAVDALVLTS</sequence>
<dbReference type="PANTHER" id="PTHR42793:SF4">
    <property type="entry name" value="BLL6376 PROTEIN"/>
    <property type="match status" value="1"/>
</dbReference>
<accession>A0A5M8BG99</accession>
<dbReference type="InterPro" id="IPR003781">
    <property type="entry name" value="CoA-bd"/>
</dbReference>
<dbReference type="InterPro" id="IPR036291">
    <property type="entry name" value="NAD(P)-bd_dom_sf"/>
</dbReference>
<dbReference type="SUPFAM" id="SSF56059">
    <property type="entry name" value="Glutathione synthetase ATP-binding domain-like"/>
    <property type="match status" value="1"/>
</dbReference>
<dbReference type="Pfam" id="PF13607">
    <property type="entry name" value="Succ_CoA_lig"/>
    <property type="match status" value="1"/>
</dbReference>
<proteinExistence type="predicted"/>
<dbReference type="Pfam" id="PF13380">
    <property type="entry name" value="CoA_binding_2"/>
    <property type="match status" value="1"/>
</dbReference>
<dbReference type="InterPro" id="IPR016102">
    <property type="entry name" value="Succinyl-CoA_synth-like"/>
</dbReference>
<evidence type="ECO:0000313" key="3">
    <source>
        <dbReference type="EMBL" id="KAA6133461.1"/>
    </source>
</evidence>
<dbReference type="SUPFAM" id="SSF51735">
    <property type="entry name" value="NAD(P)-binding Rossmann-fold domains"/>
    <property type="match status" value="1"/>
</dbReference>
<evidence type="ECO:0000313" key="4">
    <source>
        <dbReference type="Proteomes" id="UP000324324"/>
    </source>
</evidence>
<evidence type="ECO:0000259" key="2">
    <source>
        <dbReference type="SMART" id="SM00881"/>
    </source>
</evidence>
<protein>
    <submittedName>
        <fullName evidence="3">CoA-binding protein</fullName>
    </submittedName>
</protein>
<name>A0A5M8BG99_9BURK</name>
<dbReference type="GO" id="GO:0005524">
    <property type="term" value="F:ATP binding"/>
    <property type="evidence" value="ECO:0007669"/>
    <property type="project" value="InterPro"/>
</dbReference>
<dbReference type="RefSeq" id="WP_150081534.1">
    <property type="nucleotide sequence ID" value="NZ_VWRN01000002.1"/>
</dbReference>
<dbReference type="Gene3D" id="3.30.1490.20">
    <property type="entry name" value="ATP-grasp fold, A domain"/>
    <property type="match status" value="1"/>
</dbReference>
<dbReference type="SUPFAM" id="SSF52210">
    <property type="entry name" value="Succinyl-CoA synthetase domains"/>
    <property type="match status" value="2"/>
</dbReference>
<dbReference type="SMART" id="SM00881">
    <property type="entry name" value="CoA_binding"/>
    <property type="match status" value="1"/>
</dbReference>
<dbReference type="Gene3D" id="3.40.50.720">
    <property type="entry name" value="NAD(P)-binding Rossmann-like Domain"/>
    <property type="match status" value="1"/>
</dbReference>
<comment type="caution">
    <text evidence="3">The sequence shown here is derived from an EMBL/GenBank/DDBJ whole genome shotgun (WGS) entry which is preliminary data.</text>
</comment>
<dbReference type="Gene3D" id="3.40.50.261">
    <property type="entry name" value="Succinyl-CoA synthetase domains"/>
    <property type="match status" value="2"/>
</dbReference>
<feature type="region of interest" description="Disordered" evidence="1">
    <location>
        <begin position="312"/>
        <end position="343"/>
    </location>
</feature>
<dbReference type="InterPro" id="IPR032875">
    <property type="entry name" value="Succ_CoA_lig_flav_dom"/>
</dbReference>
<keyword evidence="4" id="KW-1185">Reference proteome</keyword>
<dbReference type="AlphaFoldDB" id="A0A5M8BG99"/>